<dbReference type="EMBL" id="JACGWV010000003">
    <property type="protein sequence ID" value="MBA8811175.1"/>
    <property type="molecule type" value="Genomic_DNA"/>
</dbReference>
<gene>
    <name evidence="1" type="ORF">FHX71_005182</name>
</gene>
<proteinExistence type="predicted"/>
<protein>
    <submittedName>
        <fullName evidence="1">Uncharacterized protein</fullName>
    </submittedName>
</protein>
<comment type="caution">
    <text evidence="1">The sequence shown here is derived from an EMBL/GenBank/DDBJ whole genome shotgun (WGS) entry which is preliminary data.</text>
</comment>
<keyword evidence="2" id="KW-1185">Reference proteome</keyword>
<evidence type="ECO:0000313" key="2">
    <source>
        <dbReference type="Proteomes" id="UP000540568"/>
    </source>
</evidence>
<dbReference type="AlphaFoldDB" id="A0A7W3JE64"/>
<accession>A0A7W3JE64</accession>
<organism evidence="1 2">
    <name type="scientific">Promicromonospora sukumoe</name>
    <dbReference type="NCBI Taxonomy" id="88382"/>
    <lineage>
        <taxon>Bacteria</taxon>
        <taxon>Bacillati</taxon>
        <taxon>Actinomycetota</taxon>
        <taxon>Actinomycetes</taxon>
        <taxon>Micrococcales</taxon>
        <taxon>Promicromonosporaceae</taxon>
        <taxon>Promicromonospora</taxon>
    </lineage>
</organism>
<sequence length="80" mass="9065">MLKRQITKKDHPDLLAEMGKDLETSRVMVGRMDQWATEIGLDDVSEALYAAFIALKDAQETADRASRTLADEIEKEGRDR</sequence>
<dbReference type="RefSeq" id="WP_182620346.1">
    <property type="nucleotide sequence ID" value="NZ_BAAATF010000009.1"/>
</dbReference>
<reference evidence="1 2" key="1">
    <citation type="submission" date="2020-07" db="EMBL/GenBank/DDBJ databases">
        <title>Sequencing the genomes of 1000 actinobacteria strains.</title>
        <authorList>
            <person name="Klenk H.-P."/>
        </authorList>
    </citation>
    <scope>NUCLEOTIDE SEQUENCE [LARGE SCALE GENOMIC DNA]</scope>
    <source>
        <strain evidence="1 2">DSM 44121</strain>
    </source>
</reference>
<dbReference type="Proteomes" id="UP000540568">
    <property type="component" value="Unassembled WGS sequence"/>
</dbReference>
<name>A0A7W3JE64_9MICO</name>
<evidence type="ECO:0000313" key="1">
    <source>
        <dbReference type="EMBL" id="MBA8811175.1"/>
    </source>
</evidence>